<name>A0A8X8Z3G1_SALSN</name>
<dbReference type="PANTHER" id="PTHR48152:SF3">
    <property type="entry name" value="DUF946 FAMILY PROTEIN (DUF946)"/>
    <property type="match status" value="1"/>
</dbReference>
<dbReference type="Proteomes" id="UP000298416">
    <property type="component" value="Unassembled WGS sequence"/>
</dbReference>
<comment type="caution">
    <text evidence="1">The sequence shown here is derived from an EMBL/GenBank/DDBJ whole genome shotgun (WGS) entry which is preliminary data.</text>
</comment>
<sequence>MMLTSGSRFRQSRRAGHHRLVGEISCVRADFTDEAESESQIWGNVYVVRPKTGGSNAKSVSVGTFTVHENDNNTLIPLSCLINKNSALSAMPNQAQIEAVFASYAPYIYFHPDEKYLPSSVNWYFSNGALLYKKGEESKPVAVLPEGSNLPQGGTNDGLYWLDLPAEPNGSRVKFGDLPSAVAYLHFKPVLGGSYDTVEELKNAGKFLPPFLKKQLAKLVNGLPPEVFGEDGPIGPKMKNNWDGDEK</sequence>
<reference evidence="1" key="1">
    <citation type="submission" date="2018-01" db="EMBL/GenBank/DDBJ databases">
        <authorList>
            <person name="Mao J.F."/>
        </authorList>
    </citation>
    <scope>NUCLEOTIDE SEQUENCE</scope>
    <source>
        <strain evidence="1">Huo1</strain>
        <tissue evidence="1">Leaf</tissue>
    </source>
</reference>
<evidence type="ECO:0000313" key="1">
    <source>
        <dbReference type="EMBL" id="KAG6389657.1"/>
    </source>
</evidence>
<proteinExistence type="predicted"/>
<accession>A0A8X8Z3G1</accession>
<reference evidence="1" key="2">
    <citation type="submission" date="2020-08" db="EMBL/GenBank/DDBJ databases">
        <title>Plant Genome Project.</title>
        <authorList>
            <person name="Zhang R.-G."/>
        </authorList>
    </citation>
    <scope>NUCLEOTIDE SEQUENCE</scope>
    <source>
        <strain evidence="1">Huo1</strain>
        <tissue evidence="1">Leaf</tissue>
    </source>
</reference>
<evidence type="ECO:0000313" key="2">
    <source>
        <dbReference type="Proteomes" id="UP000298416"/>
    </source>
</evidence>
<dbReference type="InterPro" id="IPR009291">
    <property type="entry name" value="Vps62"/>
</dbReference>
<protein>
    <submittedName>
        <fullName evidence="1">Uncharacterized protein</fullName>
    </submittedName>
</protein>
<dbReference type="AlphaFoldDB" id="A0A8X8Z3G1"/>
<dbReference type="Pfam" id="PF06101">
    <property type="entry name" value="Vps62"/>
    <property type="match status" value="1"/>
</dbReference>
<keyword evidence="2" id="KW-1185">Reference proteome</keyword>
<dbReference type="EMBL" id="PNBA02000020">
    <property type="protein sequence ID" value="KAG6389657.1"/>
    <property type="molecule type" value="Genomic_DNA"/>
</dbReference>
<organism evidence="1">
    <name type="scientific">Salvia splendens</name>
    <name type="common">Scarlet sage</name>
    <dbReference type="NCBI Taxonomy" id="180675"/>
    <lineage>
        <taxon>Eukaryota</taxon>
        <taxon>Viridiplantae</taxon>
        <taxon>Streptophyta</taxon>
        <taxon>Embryophyta</taxon>
        <taxon>Tracheophyta</taxon>
        <taxon>Spermatophyta</taxon>
        <taxon>Magnoliopsida</taxon>
        <taxon>eudicotyledons</taxon>
        <taxon>Gunneridae</taxon>
        <taxon>Pentapetalae</taxon>
        <taxon>asterids</taxon>
        <taxon>lamiids</taxon>
        <taxon>Lamiales</taxon>
        <taxon>Lamiaceae</taxon>
        <taxon>Nepetoideae</taxon>
        <taxon>Mentheae</taxon>
        <taxon>Salviinae</taxon>
        <taxon>Salvia</taxon>
        <taxon>Salvia subgen. Calosphace</taxon>
        <taxon>core Calosphace</taxon>
    </lineage>
</organism>
<gene>
    <name evidence="1" type="ORF">SASPL_151129</name>
</gene>
<dbReference type="PANTHER" id="PTHR48152">
    <property type="entry name" value="F1C9.34 PROTEIN"/>
    <property type="match status" value="1"/>
</dbReference>